<proteinExistence type="predicted"/>
<gene>
    <name evidence="2" type="ORF">ILEXP_LOCUS2725</name>
</gene>
<sequence>MASYTLRRIYIIINFIVVIITTILFFSLHSLSSSNKEETMTIGGYERSRMKHCVGLFFDPPPPPIWLFDDERMKNKMDKNLCKDMLRAVGEVQNKWSELPIGYIEVLKKVPRSKKNSKALNEFLQRNHPIYGFTYQ</sequence>
<name>A0ABC8QZH9_9AQUA</name>
<dbReference type="AlphaFoldDB" id="A0ABC8QZH9"/>
<keyword evidence="1" id="KW-1133">Transmembrane helix</keyword>
<feature type="transmembrane region" description="Helical" evidence="1">
    <location>
        <begin position="9"/>
        <end position="28"/>
    </location>
</feature>
<accession>A0ABC8QZH9</accession>
<keyword evidence="3" id="KW-1185">Reference proteome</keyword>
<protein>
    <submittedName>
        <fullName evidence="2">Uncharacterized protein</fullName>
    </submittedName>
</protein>
<comment type="caution">
    <text evidence="2">The sequence shown here is derived from an EMBL/GenBank/DDBJ whole genome shotgun (WGS) entry which is preliminary data.</text>
</comment>
<feature type="non-terminal residue" evidence="2">
    <location>
        <position position="136"/>
    </location>
</feature>
<dbReference type="EMBL" id="CAUOFW020000725">
    <property type="protein sequence ID" value="CAK9135763.1"/>
    <property type="molecule type" value="Genomic_DNA"/>
</dbReference>
<reference evidence="2 3" key="1">
    <citation type="submission" date="2024-02" db="EMBL/GenBank/DDBJ databases">
        <authorList>
            <person name="Vignale AGUSTIN F."/>
            <person name="Sosa J E."/>
            <person name="Modenutti C."/>
        </authorList>
    </citation>
    <scope>NUCLEOTIDE SEQUENCE [LARGE SCALE GENOMIC DNA]</scope>
</reference>
<evidence type="ECO:0000313" key="2">
    <source>
        <dbReference type="EMBL" id="CAK9135763.1"/>
    </source>
</evidence>
<keyword evidence="1" id="KW-0472">Membrane</keyword>
<dbReference type="Proteomes" id="UP001642360">
    <property type="component" value="Unassembled WGS sequence"/>
</dbReference>
<organism evidence="2 3">
    <name type="scientific">Ilex paraguariensis</name>
    <name type="common">yerba mate</name>
    <dbReference type="NCBI Taxonomy" id="185542"/>
    <lineage>
        <taxon>Eukaryota</taxon>
        <taxon>Viridiplantae</taxon>
        <taxon>Streptophyta</taxon>
        <taxon>Embryophyta</taxon>
        <taxon>Tracheophyta</taxon>
        <taxon>Spermatophyta</taxon>
        <taxon>Magnoliopsida</taxon>
        <taxon>eudicotyledons</taxon>
        <taxon>Gunneridae</taxon>
        <taxon>Pentapetalae</taxon>
        <taxon>asterids</taxon>
        <taxon>campanulids</taxon>
        <taxon>Aquifoliales</taxon>
        <taxon>Aquifoliaceae</taxon>
        <taxon>Ilex</taxon>
    </lineage>
</organism>
<evidence type="ECO:0000256" key="1">
    <source>
        <dbReference type="SAM" id="Phobius"/>
    </source>
</evidence>
<evidence type="ECO:0000313" key="3">
    <source>
        <dbReference type="Proteomes" id="UP001642360"/>
    </source>
</evidence>
<keyword evidence="1" id="KW-0812">Transmembrane</keyword>